<organism evidence="1">
    <name type="scientific">Psilocybe cubensis</name>
    <name type="common">Psychedelic mushroom</name>
    <name type="synonym">Stropharia cubensis</name>
    <dbReference type="NCBI Taxonomy" id="181762"/>
    <lineage>
        <taxon>Eukaryota</taxon>
        <taxon>Fungi</taxon>
        <taxon>Dikarya</taxon>
        <taxon>Basidiomycota</taxon>
        <taxon>Agaricomycotina</taxon>
        <taxon>Agaricomycetes</taxon>
        <taxon>Agaricomycetidae</taxon>
        <taxon>Agaricales</taxon>
        <taxon>Agaricineae</taxon>
        <taxon>Strophariaceae</taxon>
        <taxon>Psilocybe</taxon>
    </lineage>
</organism>
<dbReference type="AlphaFoldDB" id="A0A8H8CEX4"/>
<name>A0A8H8CEX4_PSICU</name>
<sequence length="134" mass="15229">MVNKRTMPTQKPQLFPRAERPSSIAELVERANLDEWIHAQASNLELTNSVKAVADLIDACSHLELEDLIEIYTGQVDERLLEEKFLQLIRVAGLLFDVFPAHSQYKAILETDEFETASLPFHAILSVLVNRNQT</sequence>
<accession>A0A8H8CEX4</accession>
<protein>
    <submittedName>
        <fullName evidence="1">Uncharacterized protein</fullName>
    </submittedName>
</protein>
<gene>
    <name evidence="1" type="ORF">JR316_011893</name>
</gene>
<dbReference type="EMBL" id="JAFIQS010000016">
    <property type="protein sequence ID" value="KAG5163026.1"/>
    <property type="molecule type" value="Genomic_DNA"/>
</dbReference>
<evidence type="ECO:0000313" key="1">
    <source>
        <dbReference type="EMBL" id="KAG5163026.1"/>
    </source>
</evidence>
<reference evidence="1" key="1">
    <citation type="submission" date="2021-02" db="EMBL/GenBank/DDBJ databases">
        <title>Psilocybe cubensis genome.</title>
        <authorList>
            <person name="Mckernan K.J."/>
            <person name="Crawford S."/>
            <person name="Trippe A."/>
            <person name="Kane L.T."/>
            <person name="Mclaughlin S."/>
        </authorList>
    </citation>
    <scope>NUCLEOTIDE SEQUENCE [LARGE SCALE GENOMIC DNA]</scope>
    <source>
        <strain evidence="1">MGC-MH-2018</strain>
    </source>
</reference>
<proteinExistence type="predicted"/>
<comment type="caution">
    <text evidence="1">The sequence shown here is derived from an EMBL/GenBank/DDBJ whole genome shotgun (WGS) entry which is preliminary data.</text>
</comment>